<reference evidence="3" key="1">
    <citation type="submission" date="2024-10" db="EMBL/GenBank/DDBJ databases">
        <authorList>
            <person name="Ryan C."/>
        </authorList>
    </citation>
    <scope>NUCLEOTIDE SEQUENCE [LARGE SCALE GENOMIC DNA]</scope>
</reference>
<dbReference type="EMBL" id="OZ075134">
    <property type="protein sequence ID" value="CAL4992083.1"/>
    <property type="molecule type" value="Genomic_DNA"/>
</dbReference>
<dbReference type="AlphaFoldDB" id="A0ABC9B2S3"/>
<accession>A0ABC9B2S3</accession>
<keyword evidence="4" id="KW-1185">Reference proteome</keyword>
<feature type="domain" description="KIB1-4 beta-propeller" evidence="2">
    <location>
        <begin position="131"/>
        <end position="375"/>
    </location>
</feature>
<sequence length="412" mass="45047">MGDGFVDLIKRNPAAWSRTTAMDSGADTLKRKRSRSSGRHGERWAGVPADILGAVLRLLPCFTDRSAARSACRHWRASAAGLPPPLPLLAAPALPKLRVSCLRPGGTLAAARLATTAPEGVPAAAGDVVVSYVGSSGAWLAGVASSRDAAAAAGGGECFLVNAFSHEVVRLPDPRTPEVVSNGRQPPCSLAAWDGAMACLRRRDDLRSRGDKSCLLPGRGKLYLLRRFAPRLYALQLEEDDDHGGVNVSRVEECVTEPLLPPHPVDRDDPWGCNLAVWRDKLLLIIRYYGSVLRPMRTVCQVRVLALDFGVNPCGLTEIRSLDGDCIFVDSYGCHSFPARLHDGVVEGDLIYFVNRYDNYSYGYFYPPYDAFVYNVRNGAMRPFAAELPPVPFVAPRDRFRFDLPLWLLPSE</sequence>
<name>A0ABC9B2S3_9POAL</name>
<proteinExistence type="predicted"/>
<dbReference type="Pfam" id="PF03478">
    <property type="entry name" value="Beta-prop_KIB1-4"/>
    <property type="match status" value="1"/>
</dbReference>
<evidence type="ECO:0000313" key="3">
    <source>
        <dbReference type="EMBL" id="CAL4992083.1"/>
    </source>
</evidence>
<dbReference type="PANTHER" id="PTHR33110:SF123">
    <property type="entry name" value="DUF295 DOMAIN-CONTAINING PROTEIN"/>
    <property type="match status" value="1"/>
</dbReference>
<dbReference type="PANTHER" id="PTHR33110">
    <property type="entry name" value="F-BOX/KELCH-REPEAT PROTEIN-RELATED"/>
    <property type="match status" value="1"/>
</dbReference>
<evidence type="ECO:0000313" key="4">
    <source>
        <dbReference type="Proteomes" id="UP001497457"/>
    </source>
</evidence>
<gene>
    <name evidence="3" type="ORF">URODEC1_LOCUS60949</name>
</gene>
<dbReference type="InterPro" id="IPR005174">
    <property type="entry name" value="KIB1-4_b-propeller"/>
</dbReference>
<feature type="region of interest" description="Disordered" evidence="1">
    <location>
        <begin position="20"/>
        <end position="42"/>
    </location>
</feature>
<organism evidence="3 4">
    <name type="scientific">Urochloa decumbens</name>
    <dbReference type="NCBI Taxonomy" id="240449"/>
    <lineage>
        <taxon>Eukaryota</taxon>
        <taxon>Viridiplantae</taxon>
        <taxon>Streptophyta</taxon>
        <taxon>Embryophyta</taxon>
        <taxon>Tracheophyta</taxon>
        <taxon>Spermatophyta</taxon>
        <taxon>Magnoliopsida</taxon>
        <taxon>Liliopsida</taxon>
        <taxon>Poales</taxon>
        <taxon>Poaceae</taxon>
        <taxon>PACMAD clade</taxon>
        <taxon>Panicoideae</taxon>
        <taxon>Panicodae</taxon>
        <taxon>Paniceae</taxon>
        <taxon>Melinidinae</taxon>
        <taxon>Urochloa</taxon>
    </lineage>
</organism>
<dbReference type="Proteomes" id="UP001497457">
    <property type="component" value="Chromosome 24b"/>
</dbReference>
<evidence type="ECO:0000256" key="1">
    <source>
        <dbReference type="SAM" id="MobiDB-lite"/>
    </source>
</evidence>
<evidence type="ECO:0000259" key="2">
    <source>
        <dbReference type="Pfam" id="PF03478"/>
    </source>
</evidence>
<protein>
    <recommendedName>
        <fullName evidence="2">KIB1-4 beta-propeller domain-containing protein</fullName>
    </recommendedName>
</protein>